<dbReference type="EMBL" id="MU118360">
    <property type="protein sequence ID" value="KAF9642778.1"/>
    <property type="molecule type" value="Genomic_DNA"/>
</dbReference>
<evidence type="ECO:0000313" key="1">
    <source>
        <dbReference type="EMBL" id="KAF9642778.1"/>
    </source>
</evidence>
<keyword evidence="2" id="KW-1185">Reference proteome</keyword>
<accession>A0ACB6YZP1</accession>
<sequence>MFGSSVITVAPIEFVVSRSAFVMRAPNVMPPMSRMPWTSRRMSGGGGLEGTDEKVWSSVAAS</sequence>
<name>A0ACB6YZP1_THEGA</name>
<gene>
    <name evidence="1" type="ORF">BDM02DRAFT_3176476</name>
</gene>
<evidence type="ECO:0000313" key="2">
    <source>
        <dbReference type="Proteomes" id="UP000886501"/>
    </source>
</evidence>
<comment type="caution">
    <text evidence="1">The sequence shown here is derived from an EMBL/GenBank/DDBJ whole genome shotgun (WGS) entry which is preliminary data.</text>
</comment>
<proteinExistence type="predicted"/>
<reference evidence="1" key="2">
    <citation type="journal article" date="2020" name="Nat. Commun.">
        <title>Large-scale genome sequencing of mycorrhizal fungi provides insights into the early evolution of symbiotic traits.</title>
        <authorList>
            <person name="Miyauchi S."/>
            <person name="Kiss E."/>
            <person name="Kuo A."/>
            <person name="Drula E."/>
            <person name="Kohler A."/>
            <person name="Sanchez-Garcia M."/>
            <person name="Morin E."/>
            <person name="Andreopoulos B."/>
            <person name="Barry K.W."/>
            <person name="Bonito G."/>
            <person name="Buee M."/>
            <person name="Carver A."/>
            <person name="Chen C."/>
            <person name="Cichocki N."/>
            <person name="Clum A."/>
            <person name="Culley D."/>
            <person name="Crous P.W."/>
            <person name="Fauchery L."/>
            <person name="Girlanda M."/>
            <person name="Hayes R.D."/>
            <person name="Keri Z."/>
            <person name="LaButti K."/>
            <person name="Lipzen A."/>
            <person name="Lombard V."/>
            <person name="Magnuson J."/>
            <person name="Maillard F."/>
            <person name="Murat C."/>
            <person name="Nolan M."/>
            <person name="Ohm R.A."/>
            <person name="Pangilinan J."/>
            <person name="Pereira M.F."/>
            <person name="Perotto S."/>
            <person name="Peter M."/>
            <person name="Pfister S."/>
            <person name="Riley R."/>
            <person name="Sitrit Y."/>
            <person name="Stielow J.B."/>
            <person name="Szollosi G."/>
            <person name="Zifcakova L."/>
            <person name="Stursova M."/>
            <person name="Spatafora J.W."/>
            <person name="Tedersoo L."/>
            <person name="Vaario L.M."/>
            <person name="Yamada A."/>
            <person name="Yan M."/>
            <person name="Wang P."/>
            <person name="Xu J."/>
            <person name="Bruns T."/>
            <person name="Baldrian P."/>
            <person name="Vilgalys R."/>
            <person name="Dunand C."/>
            <person name="Henrissat B."/>
            <person name="Grigoriev I.V."/>
            <person name="Hibbett D."/>
            <person name="Nagy L.G."/>
            <person name="Martin F.M."/>
        </authorList>
    </citation>
    <scope>NUCLEOTIDE SEQUENCE</scope>
    <source>
        <strain evidence="1">P2</strain>
    </source>
</reference>
<protein>
    <submittedName>
        <fullName evidence="1">Uncharacterized protein</fullName>
    </submittedName>
</protein>
<reference evidence="1" key="1">
    <citation type="submission" date="2019-10" db="EMBL/GenBank/DDBJ databases">
        <authorList>
            <consortium name="DOE Joint Genome Institute"/>
            <person name="Kuo A."/>
            <person name="Miyauchi S."/>
            <person name="Kiss E."/>
            <person name="Drula E."/>
            <person name="Kohler A."/>
            <person name="Sanchez-Garcia M."/>
            <person name="Andreopoulos B."/>
            <person name="Barry K.W."/>
            <person name="Bonito G."/>
            <person name="Buee M."/>
            <person name="Carver A."/>
            <person name="Chen C."/>
            <person name="Cichocki N."/>
            <person name="Clum A."/>
            <person name="Culley D."/>
            <person name="Crous P.W."/>
            <person name="Fauchery L."/>
            <person name="Girlanda M."/>
            <person name="Hayes R."/>
            <person name="Keri Z."/>
            <person name="Labutti K."/>
            <person name="Lipzen A."/>
            <person name="Lombard V."/>
            <person name="Magnuson J."/>
            <person name="Maillard F."/>
            <person name="Morin E."/>
            <person name="Murat C."/>
            <person name="Nolan M."/>
            <person name="Ohm R."/>
            <person name="Pangilinan J."/>
            <person name="Pereira M."/>
            <person name="Perotto S."/>
            <person name="Peter M."/>
            <person name="Riley R."/>
            <person name="Sitrit Y."/>
            <person name="Stielow B."/>
            <person name="Szollosi G."/>
            <person name="Zifcakova L."/>
            <person name="Stursova M."/>
            <person name="Spatafora J.W."/>
            <person name="Tedersoo L."/>
            <person name="Vaario L.-M."/>
            <person name="Yamada A."/>
            <person name="Yan M."/>
            <person name="Wang P."/>
            <person name="Xu J."/>
            <person name="Bruns T."/>
            <person name="Baldrian P."/>
            <person name="Vilgalys R."/>
            <person name="Henrissat B."/>
            <person name="Grigoriev I.V."/>
            <person name="Hibbett D."/>
            <person name="Nagy L.G."/>
            <person name="Martin F.M."/>
        </authorList>
    </citation>
    <scope>NUCLEOTIDE SEQUENCE</scope>
    <source>
        <strain evidence="1">P2</strain>
    </source>
</reference>
<dbReference type="Proteomes" id="UP000886501">
    <property type="component" value="Unassembled WGS sequence"/>
</dbReference>
<organism evidence="1 2">
    <name type="scientific">Thelephora ganbajun</name>
    <name type="common">Ganba fungus</name>
    <dbReference type="NCBI Taxonomy" id="370292"/>
    <lineage>
        <taxon>Eukaryota</taxon>
        <taxon>Fungi</taxon>
        <taxon>Dikarya</taxon>
        <taxon>Basidiomycota</taxon>
        <taxon>Agaricomycotina</taxon>
        <taxon>Agaricomycetes</taxon>
        <taxon>Thelephorales</taxon>
        <taxon>Thelephoraceae</taxon>
        <taxon>Thelephora</taxon>
    </lineage>
</organism>